<dbReference type="InterPro" id="IPR029033">
    <property type="entry name" value="His_PPase_superfam"/>
</dbReference>
<accession>A0A095C3B4</accession>
<dbReference type="GO" id="GO:0043456">
    <property type="term" value="P:regulation of pentose-phosphate shunt"/>
    <property type="evidence" value="ECO:0007669"/>
    <property type="project" value="TreeGrafter"/>
</dbReference>
<dbReference type="HOGENOM" id="CLU_033323_9_2_1"/>
<dbReference type="InterPro" id="IPR013078">
    <property type="entry name" value="His_Pase_superF_clade-1"/>
</dbReference>
<feature type="binding site" evidence="3">
    <location>
        <begin position="7"/>
        <end position="14"/>
    </location>
    <ligand>
        <name>substrate</name>
    </ligand>
</feature>
<dbReference type="GO" id="GO:0004331">
    <property type="term" value="F:fructose-2,6-bisphosphate 2-phosphatase activity"/>
    <property type="evidence" value="ECO:0007669"/>
    <property type="project" value="TreeGrafter"/>
</dbReference>
<feature type="region of interest" description="Disordered" evidence="4">
    <location>
        <begin position="127"/>
        <end position="157"/>
    </location>
</feature>
<keyword evidence="1" id="KW-0378">Hydrolase</keyword>
<name>A0A095C3B4_CRYD2</name>
<dbReference type="STRING" id="294750.A0A095C3B4"/>
<evidence type="ECO:0000256" key="1">
    <source>
        <dbReference type="ARBA" id="ARBA00022801"/>
    </source>
</evidence>
<reference evidence="5 6" key="2">
    <citation type="journal article" date="2018" name="Proc. Natl. Acad. Sci.">
        <title>RNAi is a critical determinant of centromere evolution in closely related fungi.</title>
        <authorList>
            <person name="Yadav V."/>
            <person name="Sun S."/>
            <person name="Billmyre R.B."/>
            <person name="Thimmappa B.C."/>
            <person name="Shea T."/>
            <person name="Lintner R."/>
            <person name="Bakkeren G."/>
            <person name="Cuomo C.A."/>
            <person name="Heitman J."/>
            <person name="Sanyal K."/>
        </authorList>
    </citation>
    <scope>NUCLEOTIDE SEQUENCE [LARGE SCALE GENOMIC DNA]</scope>
    <source>
        <strain evidence="5 6">R265</strain>
    </source>
</reference>
<gene>
    <name evidence="5" type="ORF">CNBG_0910</name>
</gene>
<evidence type="ECO:0000256" key="3">
    <source>
        <dbReference type="PIRSR" id="PIRSR613078-2"/>
    </source>
</evidence>
<dbReference type="OMA" id="DANNERW"/>
<dbReference type="PANTHER" id="PTHR46517:SF1">
    <property type="entry name" value="FRUCTOSE-2,6-BISPHOSPHATASE TIGAR"/>
    <property type="match status" value="1"/>
</dbReference>
<dbReference type="GO" id="GO:0005829">
    <property type="term" value="C:cytosol"/>
    <property type="evidence" value="ECO:0007669"/>
    <property type="project" value="TreeGrafter"/>
</dbReference>
<evidence type="ECO:0000256" key="2">
    <source>
        <dbReference type="PIRSR" id="PIRSR613078-1"/>
    </source>
</evidence>
<reference evidence="5 6" key="1">
    <citation type="journal article" date="2011" name="MBio">
        <title>Genome variation in Cryptococcus gattii, an emerging pathogen of immunocompetent hosts.</title>
        <authorList>
            <person name="D'Souza C.A."/>
            <person name="Kronstad J.W."/>
            <person name="Taylor G."/>
            <person name="Warren R."/>
            <person name="Yuen M."/>
            <person name="Hu G."/>
            <person name="Jung W.H."/>
            <person name="Sham A."/>
            <person name="Kidd S.E."/>
            <person name="Tangen K."/>
            <person name="Lee N."/>
            <person name="Zeilmaker T."/>
            <person name="Sawkins J."/>
            <person name="McVicker G."/>
            <person name="Shah S."/>
            <person name="Gnerre S."/>
            <person name="Griggs A."/>
            <person name="Zeng Q."/>
            <person name="Bartlett K."/>
            <person name="Li W."/>
            <person name="Wang X."/>
            <person name="Heitman J."/>
            <person name="Stajich J.E."/>
            <person name="Fraser J.A."/>
            <person name="Meyer W."/>
            <person name="Carter D."/>
            <person name="Schein J."/>
            <person name="Krzywinski M."/>
            <person name="Kwon-Chung K.J."/>
            <person name="Varma A."/>
            <person name="Wang J."/>
            <person name="Brunham R."/>
            <person name="Fyfe M."/>
            <person name="Ouellette B.F."/>
            <person name="Siddiqui A."/>
            <person name="Marra M."/>
            <person name="Jones S."/>
            <person name="Holt R."/>
            <person name="Birren B.W."/>
            <person name="Galagan J.E."/>
            <person name="Cuomo C.A."/>
        </authorList>
    </citation>
    <scope>NUCLEOTIDE SEQUENCE [LARGE SCALE GENOMIC DNA]</scope>
    <source>
        <strain evidence="5 6">R265</strain>
    </source>
</reference>
<dbReference type="PANTHER" id="PTHR46517">
    <property type="entry name" value="FRUCTOSE-2,6-BISPHOSPHATASE TIGAR"/>
    <property type="match status" value="1"/>
</dbReference>
<sequence>MWLFFVRHGQTDDNVQGIIQGHRDTPLNDYGRFESIRLAKRLSKYPITEAWSSPLSRAKETTQAVLQYHDNVPLRTPNELKERGLGSMEGRRRKKGERAPADAEDFESLSRRTKTWFDRLLASHESESSSSRHDHSSHTRYLRTPLHGNNHTRHARHNSHNLPRAIDVVLVVTHGAWLSNFIRLLTSPIYHFSVREGVNLGLPCANTSIMAVSCEWENGEWNGIIEDWGNVNHLLDVLGEEVQEVPDDVRQ</sequence>
<protein>
    <recommendedName>
        <fullName evidence="7">Phosphoglycerate mutase</fullName>
    </recommendedName>
</protein>
<proteinExistence type="predicted"/>
<dbReference type="Pfam" id="PF00300">
    <property type="entry name" value="His_Phos_1"/>
    <property type="match status" value="1"/>
</dbReference>
<feature type="active site" description="Proton donor/acceptor" evidence="2">
    <location>
        <position position="82"/>
    </location>
</feature>
<dbReference type="AlphaFoldDB" id="A0A095C3B4"/>
<feature type="region of interest" description="Disordered" evidence="4">
    <location>
        <begin position="73"/>
        <end position="106"/>
    </location>
</feature>
<dbReference type="VEuPathDB" id="FungiDB:CNBG_0910"/>
<dbReference type="KEGG" id="cdeu:CNBG_0910"/>
<dbReference type="SMART" id="SM00855">
    <property type="entry name" value="PGAM"/>
    <property type="match status" value="1"/>
</dbReference>
<dbReference type="RefSeq" id="XP_062881037.1">
    <property type="nucleotide sequence ID" value="XM_063024967.1"/>
</dbReference>
<keyword evidence="6" id="KW-1185">Reference proteome</keyword>
<dbReference type="Proteomes" id="UP000029445">
    <property type="component" value="Chromosome 2"/>
</dbReference>
<dbReference type="Gene3D" id="3.40.50.1240">
    <property type="entry name" value="Phosphoglycerate mutase-like"/>
    <property type="match status" value="1"/>
</dbReference>
<feature type="active site" description="Tele-phosphohistidine intermediate" evidence="2">
    <location>
        <position position="8"/>
    </location>
</feature>
<organism evidence="5 6">
    <name type="scientific">Cryptococcus deuterogattii (strain R265)</name>
    <name type="common">Cryptococcus gattii VGII (strain R265)</name>
    <dbReference type="NCBI Taxonomy" id="294750"/>
    <lineage>
        <taxon>Eukaryota</taxon>
        <taxon>Fungi</taxon>
        <taxon>Dikarya</taxon>
        <taxon>Basidiomycota</taxon>
        <taxon>Agaricomycotina</taxon>
        <taxon>Tremellomycetes</taxon>
        <taxon>Tremellales</taxon>
        <taxon>Cryptococcaceae</taxon>
        <taxon>Cryptococcus</taxon>
        <taxon>Cryptococcus gattii species complex</taxon>
    </lineage>
</organism>
<evidence type="ECO:0000313" key="6">
    <source>
        <dbReference type="Proteomes" id="UP000029445"/>
    </source>
</evidence>
<dbReference type="CDD" id="cd07067">
    <property type="entry name" value="HP_PGM_like"/>
    <property type="match status" value="1"/>
</dbReference>
<dbReference type="SUPFAM" id="SSF53254">
    <property type="entry name" value="Phosphoglycerate mutase-like"/>
    <property type="match status" value="1"/>
</dbReference>
<evidence type="ECO:0000256" key="4">
    <source>
        <dbReference type="SAM" id="MobiDB-lite"/>
    </source>
</evidence>
<evidence type="ECO:0000313" key="5">
    <source>
        <dbReference type="EMBL" id="KGB75072.1"/>
    </source>
</evidence>
<dbReference type="OrthoDB" id="354304at2759"/>
<dbReference type="GO" id="GO:0045820">
    <property type="term" value="P:negative regulation of glycolytic process"/>
    <property type="evidence" value="ECO:0007669"/>
    <property type="project" value="TreeGrafter"/>
</dbReference>
<dbReference type="GeneID" id="88177121"/>
<dbReference type="InterPro" id="IPR051695">
    <property type="entry name" value="Phosphoglycerate_Mutase"/>
</dbReference>
<evidence type="ECO:0008006" key="7">
    <source>
        <dbReference type="Google" id="ProtNLM"/>
    </source>
</evidence>
<dbReference type="EMBL" id="CP025760">
    <property type="protein sequence ID" value="KGB75072.1"/>
    <property type="molecule type" value="Genomic_DNA"/>
</dbReference>
<feature type="compositionally biased region" description="Basic and acidic residues" evidence="4">
    <location>
        <begin position="127"/>
        <end position="137"/>
    </location>
</feature>
<feature type="binding site" evidence="3">
    <location>
        <position position="57"/>
    </location>
    <ligand>
        <name>substrate</name>
    </ligand>
</feature>